<dbReference type="InterPro" id="IPR005594">
    <property type="entry name" value="YadA_C"/>
</dbReference>
<evidence type="ECO:0000256" key="2">
    <source>
        <dbReference type="ARBA" id="ARBA00004442"/>
    </source>
</evidence>
<evidence type="ECO:0000259" key="10">
    <source>
        <dbReference type="Pfam" id="PF03895"/>
    </source>
</evidence>
<evidence type="ECO:0000256" key="8">
    <source>
        <dbReference type="SAM" id="Coils"/>
    </source>
</evidence>
<dbReference type="EMBL" id="CP012808">
    <property type="protein sequence ID" value="ALH94069.1"/>
    <property type="molecule type" value="Genomic_DNA"/>
</dbReference>
<dbReference type="InterPro" id="IPR045584">
    <property type="entry name" value="Pilin-like"/>
</dbReference>
<evidence type="ECO:0000256" key="1">
    <source>
        <dbReference type="ARBA" id="ARBA00004241"/>
    </source>
</evidence>
<sequence length="612" mass="64603">MKVQQTVLAISLGLITFSLQAAVVVQTANPVQVTEGLHNKNIIYNPVVGANNVANLVQAPVYGELATANSTTTVQYYANNYLPTLANINTTDGTRWIGIDLGSQQLVATGQQGNNIKYDVFRYTGPNGTDVYRFQNPITGEYTGYFVKDGNNLVPYTGSVDASTLQKGGQIDGRTGATAVTGYENKVVNGEHVLYGYQGTSLTSNGGVDGYITNPDGSLTRVSGDFVNGANTVTDVRYVQSGILANTGTYLAGQALDPSKNIYGVSARDNDNVVMMTGNGVALADLSNKGVLQTDGSVVDRKLVSSTLGGVQKTREYTINGKTIIEIYNDDAGRELASKYYEVATNGSLTAYSGTTPTAGTHIRTGTGEYTEGVYDIAKVHNTVTNKNVTYKESVQTVNQQVVQAAITNPDGSTTILNQQFNQNPIKTTEQYVSTGIIGTNEDKSNKYGLEVVKTDGDKKESTEVTASGITTTGVINAADYQIGGVSIVENINKEVGNATKQLDNKIAEVDQRLTQFNTTATQLNNRMDEVEKTSYRGVAIALAAQQQIPNIGAGQFAVFGGAGHYKGESAGAVGIANVFADGRTSFSAAVGFAGGNEVGGRLGVSYVFGGK</sequence>
<evidence type="ECO:0000256" key="7">
    <source>
        <dbReference type="ARBA" id="ARBA00023237"/>
    </source>
</evidence>
<evidence type="ECO:0000256" key="9">
    <source>
        <dbReference type="SAM" id="SignalP"/>
    </source>
</evidence>
<proteinExistence type="predicted"/>
<evidence type="ECO:0000256" key="6">
    <source>
        <dbReference type="ARBA" id="ARBA00023136"/>
    </source>
</evidence>
<feature type="coiled-coil region" evidence="8">
    <location>
        <begin position="489"/>
        <end position="534"/>
    </location>
</feature>
<dbReference type="KEGG" id="aei:AOY20_00120"/>
<evidence type="ECO:0000313" key="12">
    <source>
        <dbReference type="Proteomes" id="UP000064939"/>
    </source>
</evidence>
<accession>A0A0N9VXL6</accession>
<dbReference type="Pfam" id="PF03895">
    <property type="entry name" value="YadA_anchor"/>
    <property type="match status" value="1"/>
</dbReference>
<gene>
    <name evidence="11" type="ORF">AOY20_00120</name>
</gene>
<keyword evidence="5 9" id="KW-0732">Signal</keyword>
<dbReference type="RefSeq" id="WP_054579987.1">
    <property type="nucleotide sequence ID" value="NZ_CP012808.1"/>
</dbReference>
<feature type="chain" id="PRO_5006039656" description="Trimeric autotransporter adhesin YadA-like C-terminal membrane anchor domain-containing protein" evidence="9">
    <location>
        <begin position="22"/>
        <end position="612"/>
    </location>
</feature>
<keyword evidence="7" id="KW-0998">Cell outer membrane</keyword>
<dbReference type="GO" id="GO:0009986">
    <property type="term" value="C:cell surface"/>
    <property type="evidence" value="ECO:0007669"/>
    <property type="project" value="UniProtKB-SubCell"/>
</dbReference>
<comment type="subcellular location">
    <subcellularLocation>
        <location evidence="2">Cell outer membrane</location>
    </subcellularLocation>
    <subcellularLocation>
        <location evidence="1">Cell surface</location>
    </subcellularLocation>
</comment>
<name>A0A0N9VXL6_9GAMM</name>
<feature type="signal peptide" evidence="9">
    <location>
        <begin position="1"/>
        <end position="21"/>
    </location>
</feature>
<feature type="domain" description="Trimeric autotransporter adhesin YadA-like C-terminal membrane anchor" evidence="10">
    <location>
        <begin position="554"/>
        <end position="609"/>
    </location>
</feature>
<keyword evidence="6" id="KW-0472">Membrane</keyword>
<evidence type="ECO:0000256" key="3">
    <source>
        <dbReference type="ARBA" id="ARBA00022452"/>
    </source>
</evidence>
<dbReference type="Proteomes" id="UP000064939">
    <property type="component" value="Chromosome"/>
</dbReference>
<evidence type="ECO:0000256" key="5">
    <source>
        <dbReference type="ARBA" id="ARBA00022729"/>
    </source>
</evidence>
<organism evidence="11 12">
    <name type="scientific">Acinetobacter equi</name>
    <dbReference type="NCBI Taxonomy" id="1324350"/>
    <lineage>
        <taxon>Bacteria</taxon>
        <taxon>Pseudomonadati</taxon>
        <taxon>Pseudomonadota</taxon>
        <taxon>Gammaproteobacteria</taxon>
        <taxon>Moraxellales</taxon>
        <taxon>Moraxellaceae</taxon>
        <taxon>Acinetobacter</taxon>
    </lineage>
</organism>
<evidence type="ECO:0000313" key="11">
    <source>
        <dbReference type="EMBL" id="ALH94069.1"/>
    </source>
</evidence>
<dbReference type="Gene3D" id="3.30.1300.30">
    <property type="entry name" value="GSPII I/J protein-like"/>
    <property type="match status" value="1"/>
</dbReference>
<protein>
    <recommendedName>
        <fullName evidence="10">Trimeric autotransporter adhesin YadA-like C-terminal membrane anchor domain-containing protein</fullName>
    </recommendedName>
</protein>
<keyword evidence="4" id="KW-0812">Transmembrane</keyword>
<dbReference type="SUPFAM" id="SSF54523">
    <property type="entry name" value="Pili subunits"/>
    <property type="match status" value="1"/>
</dbReference>
<keyword evidence="12" id="KW-1185">Reference proteome</keyword>
<evidence type="ECO:0000256" key="4">
    <source>
        <dbReference type="ARBA" id="ARBA00022692"/>
    </source>
</evidence>
<dbReference type="AlphaFoldDB" id="A0A0N9VXL6"/>
<keyword evidence="8" id="KW-0175">Coiled coil</keyword>
<dbReference type="GO" id="GO:0009279">
    <property type="term" value="C:cell outer membrane"/>
    <property type="evidence" value="ECO:0007669"/>
    <property type="project" value="UniProtKB-SubCell"/>
</dbReference>
<keyword evidence="3" id="KW-1134">Transmembrane beta strand</keyword>
<reference evidence="11 12" key="1">
    <citation type="journal article" date="2015" name="Int. J. Syst. Evol. Microbiol.">
        <title>Acinetobacter equi sp. nov. isolated from horse faeces.</title>
        <authorList>
            <person name="Poppel M.T."/>
            <person name="Skiebe E."/>
            <person name="Laue M."/>
            <person name="Bergmann H."/>
            <person name="Ebersberger I."/>
            <person name="Garn T."/>
            <person name="Fruth A."/>
            <person name="Baumgardt S."/>
            <person name="Busse H.J."/>
            <person name="Wilharm G."/>
        </authorList>
    </citation>
    <scope>NUCLEOTIDE SEQUENCE [LARGE SCALE GENOMIC DNA]</scope>
    <source>
        <strain evidence="11 12">114</strain>
    </source>
</reference>